<evidence type="ECO:0000256" key="13">
    <source>
        <dbReference type="ARBA" id="ARBA00023012"/>
    </source>
</evidence>
<evidence type="ECO:0000256" key="10">
    <source>
        <dbReference type="ARBA" id="ARBA00022801"/>
    </source>
</evidence>
<comment type="caution">
    <text evidence="23">The sequence shown here is derived from an EMBL/GenBank/DDBJ whole genome shotgun (WGS) entry which is preliminary data.</text>
</comment>
<dbReference type="InterPro" id="IPR003661">
    <property type="entry name" value="HisK_dim/P_dom"/>
</dbReference>
<protein>
    <recommendedName>
        <fullName evidence="16">Sensory/regulatory protein RpfC</fullName>
        <ecNumber evidence="3">2.7.13.3</ecNumber>
    </recommendedName>
</protein>
<dbReference type="RefSeq" id="WP_248006793.1">
    <property type="nucleotide sequence ID" value="NZ_JAJHVV010000001.1"/>
</dbReference>
<reference evidence="23" key="1">
    <citation type="submission" date="2021-11" db="EMBL/GenBank/DDBJ databases">
        <title>Vibrio ZSDE26 sp. nov. and Vibrio ZSDZ34 sp. nov., isolated from coastal seawater in Qingdao.</title>
        <authorList>
            <person name="Zhang P."/>
        </authorList>
    </citation>
    <scope>NUCLEOTIDE SEQUENCE</scope>
    <source>
        <strain evidence="23">ZSDE26</strain>
    </source>
</reference>
<evidence type="ECO:0000256" key="6">
    <source>
        <dbReference type="ARBA" id="ARBA00022679"/>
    </source>
</evidence>
<keyword evidence="24" id="KW-1185">Reference proteome</keyword>
<dbReference type="PROSITE" id="PS50894">
    <property type="entry name" value="HPT"/>
    <property type="match status" value="1"/>
</dbReference>
<dbReference type="PROSITE" id="PS50109">
    <property type="entry name" value="HIS_KIN"/>
    <property type="match status" value="1"/>
</dbReference>
<feature type="transmembrane region" description="Helical" evidence="19">
    <location>
        <begin position="432"/>
        <end position="454"/>
    </location>
</feature>
<keyword evidence="11" id="KW-0067">ATP-binding</keyword>
<dbReference type="CDD" id="cd00082">
    <property type="entry name" value="HisKA"/>
    <property type="match status" value="1"/>
</dbReference>
<dbReference type="Gene3D" id="3.30.565.10">
    <property type="entry name" value="Histidine kinase-like ATPase, C-terminal domain"/>
    <property type="match status" value="1"/>
</dbReference>
<dbReference type="Pfam" id="PF02518">
    <property type="entry name" value="HATPase_c"/>
    <property type="match status" value="1"/>
</dbReference>
<feature type="transmembrane region" description="Helical" evidence="19">
    <location>
        <begin position="14"/>
        <end position="36"/>
    </location>
</feature>
<name>A0A9X1XH56_9VIBR</name>
<evidence type="ECO:0000259" key="21">
    <source>
        <dbReference type="PROSITE" id="PS50110"/>
    </source>
</evidence>
<dbReference type="GO" id="GO:0005524">
    <property type="term" value="F:ATP binding"/>
    <property type="evidence" value="ECO:0007669"/>
    <property type="project" value="UniProtKB-KW"/>
</dbReference>
<gene>
    <name evidence="23" type="ORF">KP803_00080</name>
</gene>
<dbReference type="InterPro" id="IPR008207">
    <property type="entry name" value="Sig_transdc_His_kin_Hpt_dom"/>
</dbReference>
<feature type="modified residue" description="4-aspartylphosphate" evidence="18">
    <location>
        <position position="932"/>
    </location>
</feature>
<keyword evidence="9" id="KW-0418">Kinase</keyword>
<evidence type="ECO:0000256" key="17">
    <source>
        <dbReference type="PROSITE-ProRule" id="PRU00110"/>
    </source>
</evidence>
<dbReference type="Pfam" id="PF00072">
    <property type="entry name" value="Response_reg"/>
    <property type="match status" value="2"/>
</dbReference>
<feature type="domain" description="Histidine kinase" evidence="20">
    <location>
        <begin position="488"/>
        <end position="711"/>
    </location>
</feature>
<keyword evidence="5 18" id="KW-0597">Phosphoprotein</keyword>
<dbReference type="PANTHER" id="PTHR45339:SF1">
    <property type="entry name" value="HYBRID SIGNAL TRANSDUCTION HISTIDINE KINASE J"/>
    <property type="match status" value="1"/>
</dbReference>
<dbReference type="InterPro" id="IPR001789">
    <property type="entry name" value="Sig_transdc_resp-reg_receiver"/>
</dbReference>
<dbReference type="InterPro" id="IPR004358">
    <property type="entry name" value="Sig_transdc_His_kin-like_C"/>
</dbReference>
<dbReference type="InterPro" id="IPR003594">
    <property type="entry name" value="HATPase_dom"/>
</dbReference>
<evidence type="ECO:0000256" key="3">
    <source>
        <dbReference type="ARBA" id="ARBA00012438"/>
    </source>
</evidence>
<dbReference type="PANTHER" id="PTHR45339">
    <property type="entry name" value="HYBRID SIGNAL TRANSDUCTION HISTIDINE KINASE J"/>
    <property type="match status" value="1"/>
</dbReference>
<feature type="modified residue" description="4-aspartylphosphate" evidence="18">
    <location>
        <position position="785"/>
    </location>
</feature>
<dbReference type="SMART" id="SM00448">
    <property type="entry name" value="REC"/>
    <property type="match status" value="2"/>
</dbReference>
<keyword evidence="10" id="KW-0378">Hydrolase</keyword>
<evidence type="ECO:0000256" key="16">
    <source>
        <dbReference type="ARBA" id="ARBA00068150"/>
    </source>
</evidence>
<evidence type="ECO:0000256" key="9">
    <source>
        <dbReference type="ARBA" id="ARBA00022777"/>
    </source>
</evidence>
<evidence type="ECO:0000256" key="18">
    <source>
        <dbReference type="PROSITE-ProRule" id="PRU00169"/>
    </source>
</evidence>
<evidence type="ECO:0000256" key="7">
    <source>
        <dbReference type="ARBA" id="ARBA00022692"/>
    </source>
</evidence>
<dbReference type="SUPFAM" id="SSF47384">
    <property type="entry name" value="Homodimeric domain of signal transducing histidine kinase"/>
    <property type="match status" value="1"/>
</dbReference>
<dbReference type="FunFam" id="3.30.565.10:FF:000010">
    <property type="entry name" value="Sensor histidine kinase RcsC"/>
    <property type="match status" value="1"/>
</dbReference>
<dbReference type="SUPFAM" id="SSF52172">
    <property type="entry name" value="CheY-like"/>
    <property type="match status" value="2"/>
</dbReference>
<dbReference type="InterPro" id="IPR011006">
    <property type="entry name" value="CheY-like_superfamily"/>
</dbReference>
<dbReference type="AlphaFoldDB" id="A0A9X1XH56"/>
<dbReference type="InterPro" id="IPR036890">
    <property type="entry name" value="HATPase_C_sf"/>
</dbReference>
<dbReference type="Proteomes" id="UP001139559">
    <property type="component" value="Unassembled WGS sequence"/>
</dbReference>
<comment type="subunit">
    <text evidence="15">At low DSF concentrations, interacts with RpfF.</text>
</comment>
<accession>A0A9X1XH56</accession>
<evidence type="ECO:0000256" key="5">
    <source>
        <dbReference type="ARBA" id="ARBA00022553"/>
    </source>
</evidence>
<keyword evidence="14 19" id="KW-0472">Membrane</keyword>
<evidence type="ECO:0000256" key="12">
    <source>
        <dbReference type="ARBA" id="ARBA00022989"/>
    </source>
</evidence>
<proteinExistence type="predicted"/>
<comment type="catalytic activity">
    <reaction evidence="1">
        <text>ATP + protein L-histidine = ADP + protein N-phospho-L-histidine.</text>
        <dbReference type="EC" id="2.7.13.3"/>
    </reaction>
</comment>
<dbReference type="Gene3D" id="3.40.50.2300">
    <property type="match status" value="2"/>
</dbReference>
<dbReference type="PRINTS" id="PR00344">
    <property type="entry name" value="BCTRLSENSOR"/>
</dbReference>
<dbReference type="Pfam" id="PF01627">
    <property type="entry name" value="Hpt"/>
    <property type="match status" value="1"/>
</dbReference>
<dbReference type="SUPFAM" id="SSF47226">
    <property type="entry name" value="Histidine-containing phosphotransfer domain, HPT domain"/>
    <property type="match status" value="1"/>
</dbReference>
<dbReference type="GO" id="GO:0005886">
    <property type="term" value="C:plasma membrane"/>
    <property type="evidence" value="ECO:0007669"/>
    <property type="project" value="UniProtKB-SubCell"/>
</dbReference>
<comment type="subcellular location">
    <subcellularLocation>
        <location evidence="2">Cell membrane</location>
        <topology evidence="2">Multi-pass membrane protein</topology>
    </subcellularLocation>
</comment>
<dbReference type="Gene3D" id="1.10.287.130">
    <property type="match status" value="1"/>
</dbReference>
<evidence type="ECO:0000259" key="22">
    <source>
        <dbReference type="PROSITE" id="PS50894"/>
    </source>
</evidence>
<keyword evidence="7 19" id="KW-0812">Transmembrane</keyword>
<feature type="modified residue" description="Phosphohistidine" evidence="17">
    <location>
        <position position="1083"/>
    </location>
</feature>
<dbReference type="InterPro" id="IPR036097">
    <property type="entry name" value="HisK_dim/P_sf"/>
</dbReference>
<dbReference type="SMART" id="SM00387">
    <property type="entry name" value="HATPase_c"/>
    <property type="match status" value="1"/>
</dbReference>
<feature type="domain" description="Response regulatory" evidence="21">
    <location>
        <begin position="730"/>
        <end position="855"/>
    </location>
</feature>
<dbReference type="GO" id="GO:0000155">
    <property type="term" value="F:phosphorelay sensor kinase activity"/>
    <property type="evidence" value="ECO:0007669"/>
    <property type="project" value="InterPro"/>
</dbReference>
<dbReference type="PROSITE" id="PS50110">
    <property type="entry name" value="RESPONSE_REGULATORY"/>
    <property type="match status" value="2"/>
</dbReference>
<evidence type="ECO:0000256" key="8">
    <source>
        <dbReference type="ARBA" id="ARBA00022741"/>
    </source>
</evidence>
<evidence type="ECO:0000256" key="4">
    <source>
        <dbReference type="ARBA" id="ARBA00022475"/>
    </source>
</evidence>
<dbReference type="CDD" id="cd17546">
    <property type="entry name" value="REC_hyHK_CKI1_RcsC-like"/>
    <property type="match status" value="1"/>
</dbReference>
<dbReference type="CDD" id="cd16922">
    <property type="entry name" value="HATPase_EvgS-ArcB-TorS-like"/>
    <property type="match status" value="1"/>
</dbReference>
<dbReference type="InterPro" id="IPR036641">
    <property type="entry name" value="HPT_dom_sf"/>
</dbReference>
<dbReference type="FunFam" id="1.10.287.130:FF:000002">
    <property type="entry name" value="Two-component osmosensing histidine kinase"/>
    <property type="match status" value="1"/>
</dbReference>
<dbReference type="SUPFAM" id="SSF55874">
    <property type="entry name" value="ATPase domain of HSP90 chaperone/DNA topoisomerase II/histidine kinase"/>
    <property type="match status" value="1"/>
</dbReference>
<dbReference type="SMART" id="SM00388">
    <property type="entry name" value="HisKA"/>
    <property type="match status" value="1"/>
</dbReference>
<keyword evidence="4" id="KW-1003">Cell membrane</keyword>
<keyword evidence="13" id="KW-0902">Two-component regulatory system</keyword>
<dbReference type="Pfam" id="PF00512">
    <property type="entry name" value="HisKA"/>
    <property type="match status" value="1"/>
</dbReference>
<sequence length="1234" mass="135980">MLSVTNFTLDSRRILLGFILASCLLVIAGTLGWYSLTTRFATVDQYANSAQINASFDHINVLEQHYIHSPEPQTADSLFSEITTAQKLIEKTDDAELKSQLQQLVPNYQDQFKHYIGVDEEVSTIRQMMNKEAQQASLFIGQTLDKYDSQQQSALALLEQQREMTEEISEIALLTHRTLSLIASAQSAEKQYLISQHPHDFANFQNQIQLLEQTLVALSRQGPEALFQNDELLLKVEKEKNQYMTYFFQLRGVSKQSTLRKSIVTQLERSALSLIQAANAARSDIEKQLSLSHTKVNDTQEYISKNLAVGANILYLQAILNRAQQHDRDYSMAKSLQAKDTLSNQVIDELTSTISLLESIDSQSNTSLHYENTGQILAHTQEYLALFRQLVDKKESATELVSTLDELHTLFEAYLSPSFEQQFSIVSKSGNITTYLAIGGVIFLVTLLLLGLLANKSHSALERLAKSLAIAKDDADAANQAKSDFLANMSHEIRTPMNAIIGMSYLALKTDLTKAQRNYIQKVKLSSDSLLGLINDILDFSKIEAGKLDIENVDFHLENVLDNISNLVGLRASERGLELLIHIDRDVPTTLVGDPLRLSQILINLANNAVKFTEKGEVKIAIRVLERDKDSDGITLQFDVSDSGIGMTPEQAGKLFNKFTQADSSTTRKYGGTGLGLAISKELTHLMGGTISVETEVNKGSMFTFSSKMQVSNSLKQDTITVPPTLDQLNVLVVDDNASARIIVTEVLSSLNFQSSSVSSVDQAIEQLTQTSESGVQPFDLIISDWQMPSKDGIDLVDSVVNTLTFEKAPKILMLTSYGREELGEALNKRGLPTLNILDKPITSSHLYDAIIGLYGIDSERVSRSDVQEQTQLANIQHLAGAKLLLVEDNEINQELAVELLEGQQISVTIAENGKEAIEKHQQYQFDGILMDCQMPIMDGYEATAWIREELDDHDIPIIAMTANVMERDKEKAKACGMNDIIAKPIDVGAMFSTLAEWVTPKTPITFQADTALTGSSHNAENTSQSLPLIEGFETEAGIVRANNDVNLYKKLLRRFVDSYQDTNKVQDSLNASSEEEIKRYVHSLKGVAGNIGAQSLHTACAALEAAIGTDTPVGSLAKQMTDELELAISNVKSSQVLGVDTQTGDGGFEAEADKTNGKVAESLGLKLFDQATFDALKLTIDANDTDALSLVDEIDNSHVIGISDSELIQLKSALEEFDFDTAQEILATRSTTA</sequence>
<keyword evidence="6" id="KW-0808">Transferase</keyword>
<evidence type="ECO:0000256" key="19">
    <source>
        <dbReference type="SAM" id="Phobius"/>
    </source>
</evidence>
<evidence type="ECO:0000256" key="2">
    <source>
        <dbReference type="ARBA" id="ARBA00004651"/>
    </source>
</evidence>
<evidence type="ECO:0000313" key="23">
    <source>
        <dbReference type="EMBL" id="MCK6261663.1"/>
    </source>
</evidence>
<evidence type="ECO:0000313" key="24">
    <source>
        <dbReference type="Proteomes" id="UP001139559"/>
    </source>
</evidence>
<evidence type="ECO:0000259" key="20">
    <source>
        <dbReference type="PROSITE" id="PS50109"/>
    </source>
</evidence>
<evidence type="ECO:0000256" key="1">
    <source>
        <dbReference type="ARBA" id="ARBA00000085"/>
    </source>
</evidence>
<evidence type="ECO:0000256" key="15">
    <source>
        <dbReference type="ARBA" id="ARBA00064003"/>
    </source>
</evidence>
<dbReference type="GO" id="GO:0016787">
    <property type="term" value="F:hydrolase activity"/>
    <property type="evidence" value="ECO:0007669"/>
    <property type="project" value="UniProtKB-KW"/>
</dbReference>
<dbReference type="InterPro" id="IPR005467">
    <property type="entry name" value="His_kinase_dom"/>
</dbReference>
<keyword evidence="8" id="KW-0547">Nucleotide-binding</keyword>
<evidence type="ECO:0000256" key="14">
    <source>
        <dbReference type="ARBA" id="ARBA00023136"/>
    </source>
</evidence>
<dbReference type="EMBL" id="JAJHVV010000001">
    <property type="protein sequence ID" value="MCK6261663.1"/>
    <property type="molecule type" value="Genomic_DNA"/>
</dbReference>
<keyword evidence="12 19" id="KW-1133">Transmembrane helix</keyword>
<dbReference type="Gene3D" id="1.20.120.160">
    <property type="entry name" value="HPT domain"/>
    <property type="match status" value="1"/>
</dbReference>
<feature type="domain" description="HPt" evidence="22">
    <location>
        <begin position="1044"/>
        <end position="1135"/>
    </location>
</feature>
<feature type="domain" description="Response regulatory" evidence="21">
    <location>
        <begin position="883"/>
        <end position="999"/>
    </location>
</feature>
<evidence type="ECO:0000256" key="11">
    <source>
        <dbReference type="ARBA" id="ARBA00022840"/>
    </source>
</evidence>
<organism evidence="23 24">
    <name type="scientific">Vibrio amylolyticus</name>
    <dbReference type="NCBI Taxonomy" id="2847292"/>
    <lineage>
        <taxon>Bacteria</taxon>
        <taxon>Pseudomonadati</taxon>
        <taxon>Pseudomonadota</taxon>
        <taxon>Gammaproteobacteria</taxon>
        <taxon>Vibrionales</taxon>
        <taxon>Vibrionaceae</taxon>
        <taxon>Vibrio</taxon>
    </lineage>
</organism>
<dbReference type="EC" id="2.7.13.3" evidence="3"/>